<dbReference type="EMBL" id="MHIW01000007">
    <property type="protein sequence ID" value="OGY58982.1"/>
    <property type="molecule type" value="Genomic_DNA"/>
</dbReference>
<feature type="transmembrane region" description="Helical" evidence="1">
    <location>
        <begin position="21"/>
        <end position="42"/>
    </location>
</feature>
<organism evidence="2 3">
    <name type="scientific">Candidatus Colwellbacteria bacterium RIFCSPHIGHO2_12_FULL_43_12</name>
    <dbReference type="NCBI Taxonomy" id="1797688"/>
    <lineage>
        <taxon>Bacteria</taxon>
        <taxon>Candidatus Colwelliibacteriota</taxon>
    </lineage>
</organism>
<evidence type="ECO:0000256" key="1">
    <source>
        <dbReference type="SAM" id="Phobius"/>
    </source>
</evidence>
<gene>
    <name evidence="2" type="ORF">A3E61_02225</name>
</gene>
<proteinExistence type="predicted"/>
<protein>
    <recommendedName>
        <fullName evidence="4">Prepilin-type N-terminal cleavage/methylation domain-containing protein</fullName>
    </recommendedName>
</protein>
<keyword evidence="1" id="KW-0812">Transmembrane</keyword>
<evidence type="ECO:0008006" key="4">
    <source>
        <dbReference type="Google" id="ProtNLM"/>
    </source>
</evidence>
<evidence type="ECO:0000313" key="2">
    <source>
        <dbReference type="EMBL" id="OGY58982.1"/>
    </source>
</evidence>
<reference evidence="2 3" key="1">
    <citation type="journal article" date="2016" name="Nat. Commun.">
        <title>Thousands of microbial genomes shed light on interconnected biogeochemical processes in an aquifer system.</title>
        <authorList>
            <person name="Anantharaman K."/>
            <person name="Brown C.T."/>
            <person name="Hug L.A."/>
            <person name="Sharon I."/>
            <person name="Castelle C.J."/>
            <person name="Probst A.J."/>
            <person name="Thomas B.C."/>
            <person name="Singh A."/>
            <person name="Wilkins M.J."/>
            <person name="Karaoz U."/>
            <person name="Brodie E.L."/>
            <person name="Williams K.H."/>
            <person name="Hubbard S.S."/>
            <person name="Banfield J.F."/>
        </authorList>
    </citation>
    <scope>NUCLEOTIDE SEQUENCE [LARGE SCALE GENOMIC DNA]</scope>
</reference>
<comment type="caution">
    <text evidence="2">The sequence shown here is derived from an EMBL/GenBank/DDBJ whole genome shotgun (WGS) entry which is preliminary data.</text>
</comment>
<dbReference type="AlphaFoldDB" id="A0A1G1Z2W8"/>
<evidence type="ECO:0000313" key="3">
    <source>
        <dbReference type="Proteomes" id="UP000178259"/>
    </source>
</evidence>
<sequence length="164" mass="17762">MRKLSTTNYKLQTGFTLIETIIYAALFSTIIGLVIGAVYQIVDGSGALEKSITTDTEAHFLTRKIEWALSSVSVINLPASGATGATLSVDKVSYAENPIIFDLDANNLRIKKGAGNPIILNSSNVVISDLQFQHLAPGTYRPAAVQFSFKANGENYSTTIYLRK</sequence>
<keyword evidence="1" id="KW-1133">Transmembrane helix</keyword>
<accession>A0A1G1Z2W8</accession>
<keyword evidence="1" id="KW-0472">Membrane</keyword>
<dbReference type="Proteomes" id="UP000178259">
    <property type="component" value="Unassembled WGS sequence"/>
</dbReference>
<name>A0A1G1Z2W8_9BACT</name>